<name>A0A0J9XQN1_BRUMA</name>
<evidence type="ECO:0000313" key="1">
    <source>
        <dbReference type="EMBL" id="CDP93112.1"/>
    </source>
</evidence>
<protein>
    <submittedName>
        <fullName evidence="1">Bm13403</fullName>
    </submittedName>
</protein>
<reference evidence="1" key="1">
    <citation type="journal article" date="2007" name="Science">
        <title>Draft genome of the filarial nematode parasite Brugia malayi.</title>
        <authorList>
            <person name="Ghedin E."/>
            <person name="Wang S."/>
            <person name="Spiro D."/>
            <person name="Caler E."/>
            <person name="Zhao Q."/>
            <person name="Crabtree J."/>
            <person name="Allen J.E."/>
            <person name="Delcher A.L."/>
            <person name="Guiliano D.B."/>
            <person name="Miranda-Saavedra D."/>
            <person name="Angiuoli S.V."/>
            <person name="Creasy T."/>
            <person name="Amedeo P."/>
            <person name="Haas B."/>
            <person name="El-Sayed N.M."/>
            <person name="Wortman J.R."/>
            <person name="Feldblyum T."/>
            <person name="Tallon L."/>
            <person name="Schatz M."/>
            <person name="Shumway M."/>
            <person name="Koo H."/>
            <person name="Salzberg S.L."/>
            <person name="Schobel S."/>
            <person name="Pertea M."/>
            <person name="Pop M."/>
            <person name="White O."/>
            <person name="Barton G.J."/>
            <person name="Carlow C.K."/>
            <person name="Crawford M.J."/>
            <person name="Daub J."/>
            <person name="Dimmic M.W."/>
            <person name="Estes C.F."/>
            <person name="Foster J.M."/>
            <person name="Ganatra M."/>
            <person name="Gregory W.F."/>
            <person name="Johnson N.M."/>
            <person name="Jin J."/>
            <person name="Komuniecki R."/>
            <person name="Korf I."/>
            <person name="Kumar S."/>
            <person name="Laney S."/>
            <person name="Li B.W."/>
            <person name="Li W."/>
            <person name="Lindblom T.H."/>
            <person name="Lustigman S."/>
            <person name="Ma D."/>
            <person name="Maina C.V."/>
            <person name="Martin D.M."/>
            <person name="McCarter J.P."/>
            <person name="McReynolds L."/>
            <person name="Mitreva M."/>
            <person name="Nutman T.B."/>
            <person name="Parkinson J."/>
            <person name="Peregrin-Alvarez J.M."/>
            <person name="Poole C."/>
            <person name="Ren Q."/>
            <person name="Saunders L."/>
            <person name="Sluder A.E."/>
            <person name="Smith K."/>
            <person name="Stanke M."/>
            <person name="Unnasch T.R."/>
            <person name="Ware J."/>
            <person name="Wei A.D."/>
            <person name="Weil G."/>
            <person name="Williams D.J."/>
            <person name="Zhang Y."/>
            <person name="Williams S.A."/>
            <person name="Fraser-Liggett C."/>
            <person name="Slatko B."/>
            <person name="Blaxter M.L."/>
            <person name="Scott A.L."/>
        </authorList>
    </citation>
    <scope>NUCLEOTIDE SEQUENCE</scope>
    <source>
        <strain evidence="1">FR3</strain>
    </source>
</reference>
<reference evidence="1" key="2">
    <citation type="submission" date="2012-12" db="EMBL/GenBank/DDBJ databases">
        <authorList>
            <person name="Gao Y.W."/>
            <person name="Fan S.T."/>
            <person name="Sun H.T."/>
            <person name="Wang Z."/>
            <person name="Gao X.L."/>
            <person name="Li Y.G."/>
            <person name="Wang T.C."/>
            <person name="Zhang K."/>
            <person name="Xu W.W."/>
            <person name="Yu Z.J."/>
            <person name="Xia X.Z."/>
        </authorList>
    </citation>
    <scope>NUCLEOTIDE SEQUENCE</scope>
    <source>
        <strain evidence="1">FR3</strain>
    </source>
</reference>
<dbReference type="EMBL" id="LN856865">
    <property type="protein sequence ID" value="CDP93112.1"/>
    <property type="molecule type" value="Genomic_DNA"/>
</dbReference>
<sequence>MLAAVEGFRKRIPKTKAECFWDYIATQNALLHLEFQQENFTSAVLLATCDSPTFYNLLLPIKVICGTILPSGQYCPVCTKEVLYYVDIYCQFI</sequence>
<organism evidence="1">
    <name type="scientific">Brugia malayi</name>
    <name type="common">Filarial nematode worm</name>
    <dbReference type="NCBI Taxonomy" id="6279"/>
    <lineage>
        <taxon>Eukaryota</taxon>
        <taxon>Metazoa</taxon>
        <taxon>Ecdysozoa</taxon>
        <taxon>Nematoda</taxon>
        <taxon>Chromadorea</taxon>
        <taxon>Rhabditida</taxon>
        <taxon>Spirurina</taxon>
        <taxon>Spiruromorpha</taxon>
        <taxon>Filarioidea</taxon>
        <taxon>Onchocercidae</taxon>
        <taxon>Brugia</taxon>
    </lineage>
</organism>
<dbReference type="AlphaFoldDB" id="A0A0J9XQN1"/>
<proteinExistence type="predicted"/>
<accession>A0A0J9XQN1</accession>
<gene>
    <name evidence="1" type="primary">Bm13403</name>
    <name evidence="1" type="ORF">BM_Bm13403</name>
</gene>